<gene>
    <name evidence="2" type="ORF">B0I36DRAFT_77217</name>
</gene>
<dbReference type="GeneID" id="70192895"/>
<comment type="caution">
    <text evidence="2">The sequence shown here is derived from an EMBL/GenBank/DDBJ whole genome shotgun (WGS) entry which is preliminary data.</text>
</comment>
<dbReference type="AlphaFoldDB" id="A0A9P9BV85"/>
<accession>A0A9P9BV85</accession>
<dbReference type="Proteomes" id="UP000756346">
    <property type="component" value="Unassembled WGS sequence"/>
</dbReference>
<evidence type="ECO:0000313" key="2">
    <source>
        <dbReference type="EMBL" id="KAH7038234.1"/>
    </source>
</evidence>
<keyword evidence="1" id="KW-0812">Transmembrane</keyword>
<keyword evidence="1" id="KW-1133">Transmembrane helix</keyword>
<keyword evidence="1" id="KW-0472">Membrane</keyword>
<evidence type="ECO:0000256" key="1">
    <source>
        <dbReference type="SAM" id="Phobius"/>
    </source>
</evidence>
<dbReference type="EMBL" id="JAGTJQ010000002">
    <property type="protein sequence ID" value="KAH7038234.1"/>
    <property type="molecule type" value="Genomic_DNA"/>
</dbReference>
<evidence type="ECO:0000313" key="3">
    <source>
        <dbReference type="Proteomes" id="UP000756346"/>
    </source>
</evidence>
<proteinExistence type="predicted"/>
<name>A0A9P9BV85_9PEZI</name>
<sequence>MRCRDAKGLSWAILDDGFSTLKDALPAWQSGTRLVILSTHPRARHQCRNGASVGQDHEGRGSTGTCNEWSMIMAPTSLRAVPQRKVAIAPAARQHSGDDEEPPSLWGLAAAGLLRRRLASVQQAVSVVISTSLEDMDLALPFRHGVPWSHAAIGALLVHLVAVGSAAMLSRSVML</sequence>
<keyword evidence="3" id="KW-1185">Reference proteome</keyword>
<protein>
    <submittedName>
        <fullName evidence="2">Uncharacterized protein</fullName>
    </submittedName>
</protein>
<reference evidence="2" key="1">
    <citation type="journal article" date="2021" name="Nat. Commun.">
        <title>Genetic determinants of endophytism in the Arabidopsis root mycobiome.</title>
        <authorList>
            <person name="Mesny F."/>
            <person name="Miyauchi S."/>
            <person name="Thiergart T."/>
            <person name="Pickel B."/>
            <person name="Atanasova L."/>
            <person name="Karlsson M."/>
            <person name="Huettel B."/>
            <person name="Barry K.W."/>
            <person name="Haridas S."/>
            <person name="Chen C."/>
            <person name="Bauer D."/>
            <person name="Andreopoulos W."/>
            <person name="Pangilinan J."/>
            <person name="LaButti K."/>
            <person name="Riley R."/>
            <person name="Lipzen A."/>
            <person name="Clum A."/>
            <person name="Drula E."/>
            <person name="Henrissat B."/>
            <person name="Kohler A."/>
            <person name="Grigoriev I.V."/>
            <person name="Martin F.M."/>
            <person name="Hacquard S."/>
        </authorList>
    </citation>
    <scope>NUCLEOTIDE SEQUENCE</scope>
    <source>
        <strain evidence="2">MPI-CAGE-CH-0230</strain>
    </source>
</reference>
<feature type="transmembrane region" description="Helical" evidence="1">
    <location>
        <begin position="148"/>
        <end position="169"/>
    </location>
</feature>
<dbReference type="RefSeq" id="XP_046017355.1">
    <property type="nucleotide sequence ID" value="XM_046163349.1"/>
</dbReference>
<organism evidence="2 3">
    <name type="scientific">Microdochium trichocladiopsis</name>
    <dbReference type="NCBI Taxonomy" id="1682393"/>
    <lineage>
        <taxon>Eukaryota</taxon>
        <taxon>Fungi</taxon>
        <taxon>Dikarya</taxon>
        <taxon>Ascomycota</taxon>
        <taxon>Pezizomycotina</taxon>
        <taxon>Sordariomycetes</taxon>
        <taxon>Xylariomycetidae</taxon>
        <taxon>Xylariales</taxon>
        <taxon>Microdochiaceae</taxon>
        <taxon>Microdochium</taxon>
    </lineage>
</organism>